<name>A0A8C9SEN1_SCLFO</name>
<reference evidence="6" key="3">
    <citation type="submission" date="2025-09" db="UniProtKB">
        <authorList>
            <consortium name="Ensembl"/>
        </authorList>
    </citation>
    <scope>IDENTIFICATION</scope>
</reference>
<dbReference type="InterPro" id="IPR050671">
    <property type="entry name" value="CD300_family_receptors"/>
</dbReference>
<dbReference type="PANTHER" id="PTHR11860">
    <property type="entry name" value="POLYMERIC-IMMUNOGLOBULIN RECEPTOR"/>
    <property type="match status" value="1"/>
</dbReference>
<feature type="chain" id="PRO_5035000601" description="Ig-like domain-containing protein" evidence="4">
    <location>
        <begin position="20"/>
        <end position="335"/>
    </location>
</feature>
<feature type="signal peptide" evidence="4">
    <location>
        <begin position="1"/>
        <end position="19"/>
    </location>
</feature>
<dbReference type="PANTHER" id="PTHR11860:SF87">
    <property type="entry name" value="CMRF35-LIKE MOLECULE 8"/>
    <property type="match status" value="1"/>
</dbReference>
<reference evidence="6" key="2">
    <citation type="submission" date="2025-08" db="UniProtKB">
        <authorList>
            <consortium name="Ensembl"/>
        </authorList>
    </citation>
    <scope>IDENTIFICATION</scope>
</reference>
<keyword evidence="7" id="KW-1185">Reference proteome</keyword>
<evidence type="ECO:0000259" key="5">
    <source>
        <dbReference type="PROSITE" id="PS50835"/>
    </source>
</evidence>
<dbReference type="PROSITE" id="PS50835">
    <property type="entry name" value="IG_LIKE"/>
    <property type="match status" value="1"/>
</dbReference>
<protein>
    <recommendedName>
        <fullName evidence="5">Ig-like domain-containing protein</fullName>
    </recommendedName>
</protein>
<evidence type="ECO:0000256" key="1">
    <source>
        <dbReference type="ARBA" id="ARBA00004370"/>
    </source>
</evidence>
<dbReference type="InterPro" id="IPR007110">
    <property type="entry name" value="Ig-like_dom"/>
</dbReference>
<dbReference type="OrthoDB" id="8865476at2759"/>
<accession>A0A8C9SEN1</accession>
<dbReference type="Gene3D" id="2.60.40.10">
    <property type="entry name" value="Immunoglobulins"/>
    <property type="match status" value="2"/>
</dbReference>
<dbReference type="AlphaFoldDB" id="A0A8C9SEN1"/>
<dbReference type="GO" id="GO:0005886">
    <property type="term" value="C:plasma membrane"/>
    <property type="evidence" value="ECO:0007669"/>
    <property type="project" value="TreeGrafter"/>
</dbReference>
<dbReference type="CDD" id="cd05716">
    <property type="entry name" value="IgV_pIgR_like"/>
    <property type="match status" value="2"/>
</dbReference>
<dbReference type="GO" id="GO:0004888">
    <property type="term" value="F:transmembrane signaling receptor activity"/>
    <property type="evidence" value="ECO:0007669"/>
    <property type="project" value="TreeGrafter"/>
</dbReference>
<evidence type="ECO:0000313" key="6">
    <source>
        <dbReference type="Ensembl" id="ENSSFOP00015034396.2"/>
    </source>
</evidence>
<evidence type="ECO:0000256" key="2">
    <source>
        <dbReference type="ARBA" id="ARBA00022692"/>
    </source>
</evidence>
<dbReference type="SMART" id="SM00409">
    <property type="entry name" value="IG"/>
    <property type="match status" value="2"/>
</dbReference>
<dbReference type="Pfam" id="PF07686">
    <property type="entry name" value="V-set"/>
    <property type="match status" value="2"/>
</dbReference>
<reference evidence="6 7" key="1">
    <citation type="submission" date="2019-04" db="EMBL/GenBank/DDBJ databases">
        <authorList>
            <consortium name="Wellcome Sanger Institute Data Sharing"/>
        </authorList>
    </citation>
    <scope>NUCLEOTIDE SEQUENCE [LARGE SCALE GENOMIC DNA]</scope>
</reference>
<evidence type="ECO:0000256" key="4">
    <source>
        <dbReference type="SAM" id="SignalP"/>
    </source>
</evidence>
<dbReference type="InterPro" id="IPR013106">
    <property type="entry name" value="Ig_V-set"/>
</dbReference>
<organism evidence="6 7">
    <name type="scientific">Scleropages formosus</name>
    <name type="common">Asian bonytongue</name>
    <name type="synonym">Osteoglossum formosum</name>
    <dbReference type="NCBI Taxonomy" id="113540"/>
    <lineage>
        <taxon>Eukaryota</taxon>
        <taxon>Metazoa</taxon>
        <taxon>Chordata</taxon>
        <taxon>Craniata</taxon>
        <taxon>Vertebrata</taxon>
        <taxon>Euteleostomi</taxon>
        <taxon>Actinopterygii</taxon>
        <taxon>Neopterygii</taxon>
        <taxon>Teleostei</taxon>
        <taxon>Osteoglossocephala</taxon>
        <taxon>Osteoglossomorpha</taxon>
        <taxon>Osteoglossiformes</taxon>
        <taxon>Osteoglossidae</taxon>
        <taxon>Scleropages</taxon>
    </lineage>
</organism>
<evidence type="ECO:0000313" key="7">
    <source>
        <dbReference type="Proteomes" id="UP000694397"/>
    </source>
</evidence>
<dbReference type="Ensembl" id="ENSSFOT00015034774.2">
    <property type="protein sequence ID" value="ENSSFOP00015034396.2"/>
    <property type="gene ID" value="ENSSFOG00015028919.1"/>
</dbReference>
<sequence length="335" mass="37705">MASLHLFILLSFIFSRVPGNDCVRTLQKILVKRRGSATIPCHYDHQYRKHVKYWCEGYIWSSCSTMVRTDTPQWKSDVSIADDPDQRVFYVTMRNLKEEDSGTYWCGVQINGAVDDGASLDLTVTPAYLGVKTESWISALRGESVTIPCLYEKRYKHHVKYWCEWKAQSYCSTMVRSDSPQRKGDVSIADDPDLLVFAVTMRNLQEKDTGWYRCGVEINGAVADSTSLLLTVTTDIVMDWRPVLGVPPPPPALRPVLPESLSPDDEERITNFQRELIVTAFPSDVATLSATNDDPNALDLPRGGALDALRHSAVALVYLICTIIAVMKTWTYCSH</sequence>
<keyword evidence="2" id="KW-0812">Transmembrane</keyword>
<evidence type="ECO:0000256" key="3">
    <source>
        <dbReference type="ARBA" id="ARBA00023136"/>
    </source>
</evidence>
<comment type="subcellular location">
    <subcellularLocation>
        <location evidence="1">Membrane</location>
    </subcellularLocation>
</comment>
<dbReference type="InterPro" id="IPR036179">
    <property type="entry name" value="Ig-like_dom_sf"/>
</dbReference>
<dbReference type="Proteomes" id="UP000694397">
    <property type="component" value="Chromosome 9"/>
</dbReference>
<keyword evidence="4" id="KW-0732">Signal</keyword>
<dbReference type="SUPFAM" id="SSF48726">
    <property type="entry name" value="Immunoglobulin"/>
    <property type="match status" value="2"/>
</dbReference>
<dbReference type="InterPro" id="IPR013783">
    <property type="entry name" value="Ig-like_fold"/>
</dbReference>
<dbReference type="InterPro" id="IPR003599">
    <property type="entry name" value="Ig_sub"/>
</dbReference>
<dbReference type="GeneTree" id="ENSGT00950000182977"/>
<keyword evidence="3" id="KW-0472">Membrane</keyword>
<proteinExistence type="predicted"/>
<feature type="domain" description="Ig-like" evidence="5">
    <location>
        <begin position="126"/>
        <end position="231"/>
    </location>
</feature>